<evidence type="ECO:0000256" key="2">
    <source>
        <dbReference type="ARBA" id="ARBA00023004"/>
    </source>
</evidence>
<dbReference type="PROSITE" id="PS51379">
    <property type="entry name" value="4FE4S_FER_2"/>
    <property type="match status" value="2"/>
</dbReference>
<dbReference type="GO" id="GO:0051539">
    <property type="term" value="F:4 iron, 4 sulfur cluster binding"/>
    <property type="evidence" value="ECO:0007669"/>
    <property type="project" value="InterPro"/>
</dbReference>
<evidence type="ECO:0000259" key="4">
    <source>
        <dbReference type="PROSITE" id="PS51379"/>
    </source>
</evidence>
<keyword evidence="6" id="KW-1185">Reference proteome</keyword>
<dbReference type="RefSeq" id="WP_180138680.1">
    <property type="nucleotide sequence ID" value="NZ_CAADHO010000002.1"/>
</dbReference>
<dbReference type="Gene3D" id="3.30.70.20">
    <property type="match status" value="1"/>
</dbReference>
<dbReference type="SUPFAM" id="SSF46548">
    <property type="entry name" value="alpha-helical ferredoxin"/>
    <property type="match status" value="1"/>
</dbReference>
<dbReference type="PANTHER" id="PTHR43034">
    <property type="entry name" value="ION-TRANSLOCATING OXIDOREDUCTASE COMPLEX SUBUNIT C"/>
    <property type="match status" value="1"/>
</dbReference>
<proteinExistence type="predicted"/>
<name>A0A4U8YKG4_9BACT</name>
<feature type="domain" description="4Fe-4S ferredoxin-type" evidence="4">
    <location>
        <begin position="344"/>
        <end position="374"/>
    </location>
</feature>
<dbReference type="InterPro" id="IPR017896">
    <property type="entry name" value="4Fe4S_Fe-S-bd"/>
</dbReference>
<dbReference type="Proteomes" id="UP000507962">
    <property type="component" value="Unassembled WGS sequence"/>
</dbReference>
<dbReference type="PANTHER" id="PTHR43034:SF2">
    <property type="entry name" value="ION-TRANSLOCATING OXIDOREDUCTASE COMPLEX SUBUNIT C"/>
    <property type="match status" value="1"/>
</dbReference>
<dbReference type="GO" id="GO:0046872">
    <property type="term" value="F:metal ion binding"/>
    <property type="evidence" value="ECO:0007669"/>
    <property type="project" value="UniProtKB-KW"/>
</dbReference>
<gene>
    <name evidence="5" type="ORF">MSL71_16540</name>
</gene>
<dbReference type="EMBL" id="CAADHO010000002">
    <property type="protein sequence ID" value="VFQ44010.1"/>
    <property type="molecule type" value="Genomic_DNA"/>
</dbReference>
<accession>A0A4U8YKG4</accession>
<dbReference type="AlphaFoldDB" id="A0A4U8YKG4"/>
<dbReference type="InterPro" id="IPR017900">
    <property type="entry name" value="4Fe4S_Fe_S_CS"/>
</dbReference>
<evidence type="ECO:0000256" key="3">
    <source>
        <dbReference type="ARBA" id="ARBA00023014"/>
    </source>
</evidence>
<evidence type="ECO:0000313" key="5">
    <source>
        <dbReference type="EMBL" id="VFQ44010.1"/>
    </source>
</evidence>
<dbReference type="PROSITE" id="PS00198">
    <property type="entry name" value="4FE4S_FER_1"/>
    <property type="match status" value="1"/>
</dbReference>
<dbReference type="GO" id="GO:0016020">
    <property type="term" value="C:membrane"/>
    <property type="evidence" value="ECO:0007669"/>
    <property type="project" value="InterPro"/>
</dbReference>
<organism evidence="5 6">
    <name type="scientific">Desulfoluna butyratoxydans</name>
    <dbReference type="NCBI Taxonomy" id="231438"/>
    <lineage>
        <taxon>Bacteria</taxon>
        <taxon>Pseudomonadati</taxon>
        <taxon>Thermodesulfobacteriota</taxon>
        <taxon>Desulfobacteria</taxon>
        <taxon>Desulfobacterales</taxon>
        <taxon>Desulfolunaceae</taxon>
        <taxon>Desulfoluna</taxon>
    </lineage>
</organism>
<dbReference type="Pfam" id="PF13237">
    <property type="entry name" value="Fer4_10"/>
    <property type="match status" value="1"/>
</dbReference>
<keyword evidence="2" id="KW-0408">Iron</keyword>
<protein>
    <submittedName>
        <fullName evidence="5">Alpha-helical ferredoxin</fullName>
    </submittedName>
</protein>
<evidence type="ECO:0000313" key="6">
    <source>
        <dbReference type="Proteomes" id="UP000507962"/>
    </source>
</evidence>
<reference evidence="5 6" key="1">
    <citation type="submission" date="2019-03" db="EMBL/GenBank/DDBJ databases">
        <authorList>
            <person name="Nijsse B."/>
        </authorList>
    </citation>
    <scope>NUCLEOTIDE SEQUENCE [LARGE SCALE GENOMIC DNA]</scope>
    <source>
        <strain evidence="5">Desulfoluna butyratoxydans MSL71</strain>
    </source>
</reference>
<dbReference type="GO" id="GO:0009055">
    <property type="term" value="F:electron transfer activity"/>
    <property type="evidence" value="ECO:0007669"/>
    <property type="project" value="InterPro"/>
</dbReference>
<keyword evidence="3" id="KW-0411">Iron-sulfur</keyword>
<feature type="domain" description="4Fe-4S ferredoxin-type" evidence="4">
    <location>
        <begin position="384"/>
        <end position="413"/>
    </location>
</feature>
<evidence type="ECO:0000256" key="1">
    <source>
        <dbReference type="ARBA" id="ARBA00022723"/>
    </source>
</evidence>
<dbReference type="InterPro" id="IPR010208">
    <property type="entry name" value="Ion_transpt_RnfC/RsxC"/>
</dbReference>
<sequence>MIRRSFFGYLAAKLPYETVQGGLPDPVDTGLPGEVTLQIQVGADQKSLVDKKKTILKKGVEVQRGALYGLFDEKKHDLTAPVSGTVGSVETRTGNYGRHFALVNIATSEEGEPSPAFSEALDQDPKGETSLAFLSNLPGRPPFARLGSDSIHTVILSALEKDLFTNVNQYALQARKADFKRGADFIKELAPKARVVLALPQYLEAEAGDTGCETVGVKNLYPNGNPLLLAKRLSGTPVEAGKTLEEAGFLFFSPESVAAAGKALRTRSLPQEKLVSLTLKNKQTKLVNARIGTPISRIFEAVGETLVKRDHLIVGGPLTGMSVYTPDFPVDPDTDAILCYGPENMPRLTDTFCINCGKCVRVCPANIPVNLLIRMLENGLYEEAVEKYDLDACVECGLCSFICVAKMPLFQQIMLARHTLAESKKSAETGGSND</sequence>
<keyword evidence="1" id="KW-0479">Metal-binding</keyword>